<sequence>MPDFTIYLENTYSIINSFDFITLVM</sequence>
<accession>A0A0A9D162</accession>
<dbReference type="EMBL" id="GBRH01216319">
    <property type="protein sequence ID" value="JAD81576.1"/>
    <property type="molecule type" value="Transcribed_RNA"/>
</dbReference>
<dbReference type="AlphaFoldDB" id="A0A0A9D162"/>
<reference evidence="1" key="1">
    <citation type="submission" date="2014-09" db="EMBL/GenBank/DDBJ databases">
        <authorList>
            <person name="Magalhaes I.L.F."/>
            <person name="Oliveira U."/>
            <person name="Santos F.R."/>
            <person name="Vidigal T.H.D.A."/>
            <person name="Brescovit A.D."/>
            <person name="Santos A.J."/>
        </authorList>
    </citation>
    <scope>NUCLEOTIDE SEQUENCE</scope>
    <source>
        <tissue evidence="1">Shoot tissue taken approximately 20 cm above the soil surface</tissue>
    </source>
</reference>
<evidence type="ECO:0000313" key="1">
    <source>
        <dbReference type="EMBL" id="JAD81576.1"/>
    </source>
</evidence>
<reference evidence="1" key="2">
    <citation type="journal article" date="2015" name="Data Brief">
        <title>Shoot transcriptome of the giant reed, Arundo donax.</title>
        <authorList>
            <person name="Barrero R.A."/>
            <person name="Guerrero F.D."/>
            <person name="Moolhuijzen P."/>
            <person name="Goolsby J.A."/>
            <person name="Tidwell J."/>
            <person name="Bellgard S.E."/>
            <person name="Bellgard M.I."/>
        </authorList>
    </citation>
    <scope>NUCLEOTIDE SEQUENCE</scope>
    <source>
        <tissue evidence="1">Shoot tissue taken approximately 20 cm above the soil surface</tissue>
    </source>
</reference>
<name>A0A0A9D162_ARUDO</name>
<proteinExistence type="predicted"/>
<organism evidence="1">
    <name type="scientific">Arundo donax</name>
    <name type="common">Giant reed</name>
    <name type="synonym">Donax arundinaceus</name>
    <dbReference type="NCBI Taxonomy" id="35708"/>
    <lineage>
        <taxon>Eukaryota</taxon>
        <taxon>Viridiplantae</taxon>
        <taxon>Streptophyta</taxon>
        <taxon>Embryophyta</taxon>
        <taxon>Tracheophyta</taxon>
        <taxon>Spermatophyta</taxon>
        <taxon>Magnoliopsida</taxon>
        <taxon>Liliopsida</taxon>
        <taxon>Poales</taxon>
        <taxon>Poaceae</taxon>
        <taxon>PACMAD clade</taxon>
        <taxon>Arundinoideae</taxon>
        <taxon>Arundineae</taxon>
        <taxon>Arundo</taxon>
    </lineage>
</organism>
<protein>
    <submittedName>
        <fullName evidence="1">Uncharacterized protein</fullName>
    </submittedName>
</protein>